<dbReference type="Proteomes" id="UP000215405">
    <property type="component" value="Unassembled WGS sequence"/>
</dbReference>
<dbReference type="AlphaFoldDB" id="A0A231UYK7"/>
<dbReference type="Gene3D" id="3.40.1190.20">
    <property type="match status" value="1"/>
</dbReference>
<dbReference type="GO" id="GO:0003824">
    <property type="term" value="F:catalytic activity"/>
    <property type="evidence" value="ECO:0007669"/>
    <property type="project" value="UniProtKB-ARBA"/>
</dbReference>
<gene>
    <name evidence="2" type="ORF">B7H23_09195</name>
</gene>
<dbReference type="Pfam" id="PF00294">
    <property type="entry name" value="PfkB"/>
    <property type="match status" value="2"/>
</dbReference>
<comment type="caution">
    <text evidence="2">The sequence shown here is derived from an EMBL/GenBank/DDBJ whole genome shotgun (WGS) entry which is preliminary data.</text>
</comment>
<dbReference type="PANTHER" id="PTHR42774">
    <property type="entry name" value="PHOSPHOTRANSFERASE SYSTEM TRANSPORT PROTEIN"/>
    <property type="match status" value="1"/>
</dbReference>
<evidence type="ECO:0000313" key="3">
    <source>
        <dbReference type="Proteomes" id="UP000215405"/>
    </source>
</evidence>
<accession>A0A231UYK7</accession>
<protein>
    <recommendedName>
        <fullName evidence="1">Carbohydrate kinase PfkB domain-containing protein</fullName>
    </recommendedName>
</protein>
<dbReference type="InterPro" id="IPR029056">
    <property type="entry name" value="Ribokinase-like"/>
</dbReference>
<evidence type="ECO:0000259" key="1">
    <source>
        <dbReference type="Pfam" id="PF00294"/>
    </source>
</evidence>
<feature type="domain" description="Carbohydrate kinase PfkB" evidence="1">
    <location>
        <begin position="3"/>
        <end position="115"/>
    </location>
</feature>
<feature type="domain" description="Carbohydrate kinase PfkB" evidence="1">
    <location>
        <begin position="200"/>
        <end position="278"/>
    </location>
</feature>
<dbReference type="EMBL" id="NBYO01000002">
    <property type="protein sequence ID" value="OXT00881.1"/>
    <property type="molecule type" value="Genomic_DNA"/>
</dbReference>
<dbReference type="PANTHER" id="PTHR42774:SF3">
    <property type="entry name" value="KETOHEXOKINASE"/>
    <property type="match status" value="1"/>
</dbReference>
<dbReference type="SUPFAM" id="SSF53613">
    <property type="entry name" value="Ribokinase-like"/>
    <property type="match status" value="1"/>
</dbReference>
<evidence type="ECO:0000313" key="2">
    <source>
        <dbReference type="EMBL" id="OXT00881.1"/>
    </source>
</evidence>
<organism evidence="2 3">
    <name type="scientific">Notoacmeibacter marinus</name>
    <dbReference type="NCBI Taxonomy" id="1876515"/>
    <lineage>
        <taxon>Bacteria</taxon>
        <taxon>Pseudomonadati</taxon>
        <taxon>Pseudomonadota</taxon>
        <taxon>Alphaproteobacteria</taxon>
        <taxon>Hyphomicrobiales</taxon>
        <taxon>Notoacmeibacteraceae</taxon>
        <taxon>Notoacmeibacter</taxon>
    </lineage>
</organism>
<dbReference type="RefSeq" id="WP_094077694.1">
    <property type="nucleotide sequence ID" value="NZ_NBYO01000002.1"/>
</dbReference>
<sequence>MSRALFIGRSVLDVTALVEDFPGPDGKVRALANDVIPGGSALNAAVTFAHLGGTASLATSLGAPGPMKELLLQDLGARKVAVHDICDDPGYKLPLSTVVSTRSLGARMIVNGAEEECETVLSRRDLIGEDVDLIQIDQYERHFVAAHEDALRAFTGPIVLDGGSWKDWSADFLRLADIPIVSEVFCPDGPRAFANMCAELGISRWAMTRGRAGVIWHDQGSEGEIPAPDVETVDTLGAGDVFHGAFCHAYLASGSFVEALNSANEIAGTSCAHAGTRSWMDA</sequence>
<keyword evidence="3" id="KW-1185">Reference proteome</keyword>
<reference evidence="3" key="1">
    <citation type="journal article" date="2017" name="Int. J. Syst. Evol. Microbiol.">
        <title>Notoacmeibacter marinus gen. nov., sp. nov., isolated from the gut of a limpet and proposal of Notoacmeibacteraceae fam. nov. in the order Rhizobiales of the class Alphaproteobacteria.</title>
        <authorList>
            <person name="Huang Z."/>
            <person name="Guo F."/>
            <person name="Lai Q."/>
        </authorList>
    </citation>
    <scope>NUCLEOTIDE SEQUENCE [LARGE SCALE GENOMIC DNA]</scope>
    <source>
        <strain evidence="3">XMTR2A4</strain>
    </source>
</reference>
<dbReference type="InterPro" id="IPR011611">
    <property type="entry name" value="PfkB_dom"/>
</dbReference>
<name>A0A231UYK7_9HYPH</name>
<dbReference type="InterPro" id="IPR052562">
    <property type="entry name" value="Ketohexokinase-related"/>
</dbReference>
<proteinExistence type="predicted"/>